<keyword evidence="2" id="KW-1185">Reference proteome</keyword>
<gene>
    <name evidence="1" type="ORF">LW81_091</name>
</gene>
<organism evidence="1 2">
    <name type="scientific">Lactococcus phage LW81</name>
    <dbReference type="NCBI Taxonomy" id="1965482"/>
    <lineage>
        <taxon>Viruses</taxon>
        <taxon>Duplodnaviria</taxon>
        <taxon>Heunggongvirae</taxon>
        <taxon>Uroviricota</taxon>
        <taxon>Caudoviricetes</taxon>
        <taxon>Audreyjarvisvirus</taxon>
        <taxon>Audreyjarvisvirus LW81</taxon>
    </lineage>
</organism>
<evidence type="ECO:0000313" key="2">
    <source>
        <dbReference type="Proteomes" id="UP000224987"/>
    </source>
</evidence>
<reference evidence="1 2" key="1">
    <citation type="journal article" date="2017" name="Viruses">
        <title>Phage Biodiversity in Artisanal Cheese Wheys Reflects the Complexity of the Fermentation Process.</title>
        <authorList>
            <person name="Mahony J."/>
            <person name="Moscarelli A."/>
            <person name="Kelleher P."/>
            <person name="Lugli G.A."/>
            <person name="Ventura M."/>
            <person name="Settanni L."/>
            <person name="van Sinderen D."/>
        </authorList>
    </citation>
    <scope>NUCLEOTIDE SEQUENCE [LARGE SCALE GENOMIC DNA]</scope>
</reference>
<name>A0A1W6JN52_9CAUD</name>
<dbReference type="Proteomes" id="UP000224987">
    <property type="component" value="Segment"/>
</dbReference>
<sequence length="132" mass="15998">MRITKYIKNNNVKIVVLLTIITLIISIAYAFNYSSNKKINDKKESIKTEIYLNKLDELKDENDRILELYRVTDGISEYEYETYEERELKNLKDWQKDNNMTDEEYNDMKDFVELNTETYSDVYFNQPTRNNY</sequence>
<protein>
    <submittedName>
        <fullName evidence="1">Uncharacterized protein</fullName>
    </submittedName>
</protein>
<proteinExistence type="predicted"/>
<accession>A0A1W6JN52</accession>
<dbReference type="EMBL" id="KY554777">
    <property type="protein sequence ID" value="ARM67661.1"/>
    <property type="molecule type" value="Genomic_DNA"/>
</dbReference>
<evidence type="ECO:0000313" key="1">
    <source>
        <dbReference type="EMBL" id="ARM67661.1"/>
    </source>
</evidence>